<reference evidence="3" key="1">
    <citation type="submission" date="2018-06" db="EMBL/GenBank/DDBJ databases">
        <authorList>
            <person name="Zhirakovskaya E."/>
        </authorList>
    </citation>
    <scope>NUCLEOTIDE SEQUENCE</scope>
</reference>
<dbReference type="AlphaFoldDB" id="A0A3B1C245"/>
<dbReference type="CDD" id="cd01467">
    <property type="entry name" value="vWA_BatA_type"/>
    <property type="match status" value="1"/>
</dbReference>
<protein>
    <submittedName>
        <fullName evidence="3">Aerotolerance protein BatA</fullName>
    </submittedName>
</protein>
<organism evidence="3">
    <name type="scientific">hydrothermal vent metagenome</name>
    <dbReference type="NCBI Taxonomy" id="652676"/>
    <lineage>
        <taxon>unclassified sequences</taxon>
        <taxon>metagenomes</taxon>
        <taxon>ecological metagenomes</taxon>
    </lineage>
</organism>
<dbReference type="SUPFAM" id="SSF53300">
    <property type="entry name" value="vWA-like"/>
    <property type="match status" value="1"/>
</dbReference>
<dbReference type="PROSITE" id="PS50234">
    <property type="entry name" value="VWFA"/>
    <property type="match status" value="1"/>
</dbReference>
<feature type="domain" description="VWFA" evidence="2">
    <location>
        <begin position="90"/>
        <end position="286"/>
    </location>
</feature>
<dbReference type="PANTHER" id="PTHR22550:SF18">
    <property type="entry name" value="VWFA DOMAIN-CONTAINING PROTEIN"/>
    <property type="match status" value="1"/>
</dbReference>
<accession>A0A3B1C245</accession>
<dbReference type="InterPro" id="IPR036465">
    <property type="entry name" value="vWFA_dom_sf"/>
</dbReference>
<dbReference type="InterPro" id="IPR033881">
    <property type="entry name" value="vWA_BatA_type"/>
</dbReference>
<evidence type="ECO:0000256" key="1">
    <source>
        <dbReference type="SAM" id="Phobius"/>
    </source>
</evidence>
<dbReference type="InterPro" id="IPR002035">
    <property type="entry name" value="VWF_A"/>
</dbReference>
<dbReference type="PANTHER" id="PTHR22550">
    <property type="entry name" value="SPORE GERMINATION PROTEIN"/>
    <property type="match status" value="1"/>
</dbReference>
<dbReference type="EMBL" id="UOFZ01000064">
    <property type="protein sequence ID" value="VAX12745.1"/>
    <property type="molecule type" value="Genomic_DNA"/>
</dbReference>
<dbReference type="InterPro" id="IPR050768">
    <property type="entry name" value="UPF0353/GerABKA_families"/>
</dbReference>
<feature type="transmembrane region" description="Helical" evidence="1">
    <location>
        <begin position="302"/>
        <end position="323"/>
    </location>
</feature>
<name>A0A3B1C245_9ZZZZ</name>
<proteinExistence type="predicted"/>
<evidence type="ECO:0000313" key="3">
    <source>
        <dbReference type="EMBL" id="VAX12745.1"/>
    </source>
</evidence>
<sequence length="337" mass="36834">MNIEFAWPWFLAALPLPLLALLLPRAASATPAALHFPFYNALQTRLQSHSSQASRPRLILAVLAWLLLVLAATRPQLIGETVHLPVSSRSLMLAVDLSGSMQTKDMQINGRQLSRLTAVKLVAGEFIDKRKGDRIGLILFGDEAYLQVPLTLDRKTVHTLLDEAQIGLAGKQTAIGDAIGLAIKRLHKEPARNRILILLTDGTNTAGNVDPLKAADLAAQEGVRIYTIGIGSGEIEVQTLFGLRRVATNDLDEATLKAIASKTGGRYFRARDTAQLAKIYTLLDRIEPVSKDEQTWRPVDELYFWPLAAAFLLTVLIALLAAFGQRATSTPAEVRHA</sequence>
<gene>
    <name evidence="3" type="ORF">MNBD_GAMMA24-1735</name>
</gene>
<dbReference type="SMART" id="SM00327">
    <property type="entry name" value="VWA"/>
    <property type="match status" value="1"/>
</dbReference>
<dbReference type="Pfam" id="PF00092">
    <property type="entry name" value="VWA"/>
    <property type="match status" value="1"/>
</dbReference>
<dbReference type="Gene3D" id="3.40.50.410">
    <property type="entry name" value="von Willebrand factor, type A domain"/>
    <property type="match status" value="1"/>
</dbReference>
<keyword evidence="1" id="KW-0472">Membrane</keyword>
<keyword evidence="1" id="KW-1133">Transmembrane helix</keyword>
<evidence type="ECO:0000259" key="2">
    <source>
        <dbReference type="PROSITE" id="PS50234"/>
    </source>
</evidence>
<keyword evidence="1" id="KW-0812">Transmembrane</keyword>